<keyword evidence="4" id="KW-0862">Zinc</keyword>
<evidence type="ECO:0000256" key="2">
    <source>
        <dbReference type="ARBA" id="ARBA00022723"/>
    </source>
</evidence>
<keyword evidence="8" id="KW-1185">Reference proteome</keyword>
<dbReference type="Pfam" id="PF08646">
    <property type="entry name" value="Rep_fac-A_C"/>
    <property type="match status" value="1"/>
</dbReference>
<keyword evidence="2" id="KW-0479">Metal-binding</keyword>
<evidence type="ECO:0000313" key="8">
    <source>
        <dbReference type="Proteomes" id="UP000737018"/>
    </source>
</evidence>
<keyword evidence="3" id="KW-0863">Zinc-finger</keyword>
<evidence type="ECO:0000313" key="7">
    <source>
        <dbReference type="EMBL" id="KAF3955902.1"/>
    </source>
</evidence>
<dbReference type="AlphaFoldDB" id="A0A8J4VFF2"/>
<dbReference type="SUPFAM" id="SSF50249">
    <property type="entry name" value="Nucleic acid-binding proteins"/>
    <property type="match status" value="1"/>
</dbReference>
<dbReference type="GO" id="GO:0003677">
    <property type="term" value="F:DNA binding"/>
    <property type="evidence" value="ECO:0007669"/>
    <property type="project" value="UniProtKB-KW"/>
</dbReference>
<dbReference type="EMBL" id="JRKL02003252">
    <property type="protein sequence ID" value="KAF3955902.1"/>
    <property type="molecule type" value="Genomic_DNA"/>
</dbReference>
<feature type="domain" description="Replication factor A C-terminal" evidence="6">
    <location>
        <begin position="56"/>
        <end position="145"/>
    </location>
</feature>
<dbReference type="PANTHER" id="PTHR47165:SF4">
    <property type="entry name" value="OS03G0429900 PROTEIN"/>
    <property type="match status" value="1"/>
</dbReference>
<dbReference type="Proteomes" id="UP000737018">
    <property type="component" value="Unassembled WGS sequence"/>
</dbReference>
<evidence type="ECO:0000256" key="5">
    <source>
        <dbReference type="ARBA" id="ARBA00023125"/>
    </source>
</evidence>
<keyword evidence="5" id="KW-0238">DNA-binding</keyword>
<protein>
    <recommendedName>
        <fullName evidence="6">Replication factor A C-terminal domain-containing protein</fullName>
    </recommendedName>
</protein>
<gene>
    <name evidence="7" type="ORF">CMV_018935</name>
</gene>
<dbReference type="CDD" id="cd04476">
    <property type="entry name" value="RPA1_DBD_C"/>
    <property type="match status" value="1"/>
</dbReference>
<evidence type="ECO:0000256" key="4">
    <source>
        <dbReference type="ARBA" id="ARBA00022833"/>
    </source>
</evidence>
<reference evidence="7" key="1">
    <citation type="submission" date="2020-03" db="EMBL/GenBank/DDBJ databases">
        <title>Castanea mollissima Vanexum genome sequencing.</title>
        <authorList>
            <person name="Staton M."/>
        </authorList>
    </citation>
    <scope>NUCLEOTIDE SEQUENCE</scope>
    <source>
        <tissue evidence="7">Leaf</tissue>
    </source>
</reference>
<dbReference type="InterPro" id="IPR012340">
    <property type="entry name" value="NA-bd_OB-fold"/>
</dbReference>
<evidence type="ECO:0000259" key="6">
    <source>
        <dbReference type="Pfam" id="PF08646"/>
    </source>
</evidence>
<sequence length="244" mass="28878">MLMHRLNTTMDINVKEILPKRLPKVQDGELALHNKKTVAKIKNLEWNSETKDLQVTCNAKIIDFNNKYGWYYVACLICKTKVRQVKGVLWCERCKNEPKFAVPSYRIQVQVQDETGSTTFILFDKGAKKIISKTAKELAEMQEEVISYINISPNLYHLKIEVYMFCTRHDAYENILPKEIQKIIGNEYLFQLHLDEYNLKYRKENYTVSKILETEISHKQNDSRKVEEHQVIEAYLLHFAYYMI</sequence>
<dbReference type="InterPro" id="IPR047192">
    <property type="entry name" value="Euk_RPA1_DBD_C"/>
</dbReference>
<dbReference type="OrthoDB" id="1114157at2759"/>
<accession>A0A8J4VFF2</accession>
<name>A0A8J4VFF2_9ROSI</name>
<organism evidence="7 8">
    <name type="scientific">Castanea mollissima</name>
    <name type="common">Chinese chestnut</name>
    <dbReference type="NCBI Taxonomy" id="60419"/>
    <lineage>
        <taxon>Eukaryota</taxon>
        <taxon>Viridiplantae</taxon>
        <taxon>Streptophyta</taxon>
        <taxon>Embryophyta</taxon>
        <taxon>Tracheophyta</taxon>
        <taxon>Spermatophyta</taxon>
        <taxon>Magnoliopsida</taxon>
        <taxon>eudicotyledons</taxon>
        <taxon>Gunneridae</taxon>
        <taxon>Pentapetalae</taxon>
        <taxon>rosids</taxon>
        <taxon>fabids</taxon>
        <taxon>Fagales</taxon>
        <taxon>Fagaceae</taxon>
        <taxon>Castanea</taxon>
    </lineage>
</organism>
<comment type="caution">
    <text evidence="7">The sequence shown here is derived from an EMBL/GenBank/DDBJ whole genome shotgun (WGS) entry which is preliminary data.</text>
</comment>
<proteinExistence type="inferred from homology"/>
<evidence type="ECO:0000256" key="1">
    <source>
        <dbReference type="ARBA" id="ARBA00005690"/>
    </source>
</evidence>
<dbReference type="Gene3D" id="2.40.50.140">
    <property type="entry name" value="Nucleic acid-binding proteins"/>
    <property type="match status" value="1"/>
</dbReference>
<dbReference type="PANTHER" id="PTHR47165">
    <property type="entry name" value="OS03G0429900 PROTEIN"/>
    <property type="match status" value="1"/>
</dbReference>
<evidence type="ECO:0000256" key="3">
    <source>
        <dbReference type="ARBA" id="ARBA00022771"/>
    </source>
</evidence>
<dbReference type="InterPro" id="IPR013955">
    <property type="entry name" value="Rep_factor-A_C"/>
</dbReference>
<comment type="similarity">
    <text evidence="1">Belongs to the replication factor A protein 1 family.</text>
</comment>
<dbReference type="GO" id="GO:0008270">
    <property type="term" value="F:zinc ion binding"/>
    <property type="evidence" value="ECO:0007669"/>
    <property type="project" value="UniProtKB-KW"/>
</dbReference>